<protein>
    <submittedName>
        <fullName evidence="1">Uncharacterized protein</fullName>
    </submittedName>
</protein>
<sequence length="59" mass="6840">MITMRLCKSEISLNKEIILIKRIFNIKAKRDIIGNNIKKNIKISNKNGVKANNVQKRTM</sequence>
<dbReference type="RefSeq" id="WP_309311540.1">
    <property type="nucleotide sequence ID" value="NZ_CP133592.1"/>
</dbReference>
<proteinExistence type="predicted"/>
<keyword evidence="2" id="KW-1185">Reference proteome</keyword>
<dbReference type="AlphaFoldDB" id="A0AA51YMM0"/>
<dbReference type="GeneID" id="84231689"/>
<name>A0AA51YMM0_9EURY</name>
<gene>
    <name evidence="1" type="ORF">RE474_03190</name>
</gene>
<reference evidence="1 2" key="1">
    <citation type="submission" date="2023-08" db="EMBL/GenBank/DDBJ databases">
        <title>Methanolobus mangrovi sp. nov. and Methanolobus sediminis sp. nov, two novel methylotrophic methanogens isolated from mangrove sediments in China.</title>
        <authorList>
            <person name="Zhou J."/>
        </authorList>
    </citation>
    <scope>NUCLEOTIDE SEQUENCE [LARGE SCALE GENOMIC DNA]</scope>
    <source>
        <strain evidence="1 2">FTZ6</strain>
    </source>
</reference>
<organism evidence="1 2">
    <name type="scientific">Methanolobus sediminis</name>
    <dbReference type="NCBI Taxonomy" id="3072978"/>
    <lineage>
        <taxon>Archaea</taxon>
        <taxon>Methanobacteriati</taxon>
        <taxon>Methanobacteriota</taxon>
        <taxon>Stenosarchaea group</taxon>
        <taxon>Methanomicrobia</taxon>
        <taxon>Methanosarcinales</taxon>
        <taxon>Methanosarcinaceae</taxon>
        <taxon>Methanolobus</taxon>
    </lineage>
</organism>
<dbReference type="EMBL" id="CP133592">
    <property type="protein sequence ID" value="WMW25738.1"/>
    <property type="molecule type" value="Genomic_DNA"/>
</dbReference>
<evidence type="ECO:0000313" key="2">
    <source>
        <dbReference type="Proteomes" id="UP001182908"/>
    </source>
</evidence>
<accession>A0AA51YMM0</accession>
<dbReference type="KEGG" id="mseb:RE474_03190"/>
<evidence type="ECO:0000313" key="1">
    <source>
        <dbReference type="EMBL" id="WMW25738.1"/>
    </source>
</evidence>
<dbReference type="Proteomes" id="UP001182908">
    <property type="component" value="Chromosome"/>
</dbReference>